<evidence type="ECO:0000313" key="3">
    <source>
        <dbReference type="Proteomes" id="UP000256304"/>
    </source>
</evidence>
<sequence>MLEKEGVSASKEYLSRLQNGKKPPASEKLNIALAKITENDPMPLLISAVIHKAPENIKSALSGYLDIFYSKNDLSMQLSKAAYEVNKKFPDFTKGIYDEEVLMKDDSYRRYKELSKSFFKKHFKEEINITNEDRKFYSQKRNTEQPLKVPILKTIKYNQPIINEKYVSEWTYVPNRWNLTEDETFLLKVPDNSMENSRIHADDLVVVKICSEFKDGDIVVINSNGGDATLKKIKNIDSDKAWVYPSNCKSFEPKIIELKKVRIIGKVIQIQVTPQ</sequence>
<evidence type="ECO:0000259" key="1">
    <source>
        <dbReference type="Pfam" id="PF00717"/>
    </source>
</evidence>
<dbReference type="Proteomes" id="UP000256304">
    <property type="component" value="Unassembled WGS sequence"/>
</dbReference>
<protein>
    <submittedName>
        <fullName evidence="2">Repressor LexA</fullName>
    </submittedName>
</protein>
<comment type="caution">
    <text evidence="2">The sequence shown here is derived from an EMBL/GenBank/DDBJ whole genome shotgun (WGS) entry which is preliminary data.</text>
</comment>
<dbReference type="SUPFAM" id="SSF51306">
    <property type="entry name" value="LexA/Signal peptidase"/>
    <property type="match status" value="1"/>
</dbReference>
<dbReference type="InterPro" id="IPR015927">
    <property type="entry name" value="Peptidase_S24_S26A/B/C"/>
</dbReference>
<feature type="domain" description="Peptidase S24/S26A/S26B/S26C" evidence="1">
    <location>
        <begin position="150"/>
        <end position="268"/>
    </location>
</feature>
<organism evidence="2 3">
    <name type="scientific">Paenibacillus taihuensis</name>
    <dbReference type="NCBI Taxonomy" id="1156355"/>
    <lineage>
        <taxon>Bacteria</taxon>
        <taxon>Bacillati</taxon>
        <taxon>Bacillota</taxon>
        <taxon>Bacilli</taxon>
        <taxon>Bacillales</taxon>
        <taxon>Paenibacillaceae</taxon>
        <taxon>Paenibacillus</taxon>
    </lineage>
</organism>
<accession>A0A3D9RX58</accession>
<proteinExistence type="predicted"/>
<dbReference type="Pfam" id="PF00717">
    <property type="entry name" value="Peptidase_S24"/>
    <property type="match status" value="1"/>
</dbReference>
<name>A0A3D9RX58_9BACL</name>
<dbReference type="Gene3D" id="2.10.109.10">
    <property type="entry name" value="Umud Fragment, subunit A"/>
    <property type="match status" value="1"/>
</dbReference>
<dbReference type="PANTHER" id="PTHR33516">
    <property type="entry name" value="LEXA REPRESSOR"/>
    <property type="match status" value="1"/>
</dbReference>
<dbReference type="PANTHER" id="PTHR33516:SF2">
    <property type="entry name" value="LEXA REPRESSOR-RELATED"/>
    <property type="match status" value="1"/>
</dbReference>
<dbReference type="InterPro" id="IPR039418">
    <property type="entry name" value="LexA-like"/>
</dbReference>
<dbReference type="InterPro" id="IPR050077">
    <property type="entry name" value="LexA_repressor"/>
</dbReference>
<dbReference type="CDD" id="cd06529">
    <property type="entry name" value="S24_LexA-like"/>
    <property type="match status" value="1"/>
</dbReference>
<reference evidence="2 3" key="1">
    <citation type="submission" date="2018-08" db="EMBL/GenBank/DDBJ databases">
        <title>Genomic Encyclopedia of Type Strains, Phase III (KMG-III): the genomes of soil and plant-associated and newly described type strains.</title>
        <authorList>
            <person name="Whitman W."/>
        </authorList>
    </citation>
    <scope>NUCLEOTIDE SEQUENCE [LARGE SCALE GENOMIC DNA]</scope>
    <source>
        <strain evidence="2 3">CGMCC 1.10966</strain>
    </source>
</reference>
<gene>
    <name evidence="2" type="ORF">A8990_114104</name>
</gene>
<dbReference type="InterPro" id="IPR036286">
    <property type="entry name" value="LexA/Signal_pep-like_sf"/>
</dbReference>
<dbReference type="EMBL" id="QTTN01000014">
    <property type="protein sequence ID" value="REE84569.1"/>
    <property type="molecule type" value="Genomic_DNA"/>
</dbReference>
<evidence type="ECO:0000313" key="2">
    <source>
        <dbReference type="EMBL" id="REE84569.1"/>
    </source>
</evidence>
<dbReference type="AlphaFoldDB" id="A0A3D9RX58"/>
<keyword evidence="3" id="KW-1185">Reference proteome</keyword>